<proteinExistence type="predicted"/>
<dbReference type="Proteomes" id="UP000579523">
    <property type="component" value="Unassembled WGS sequence"/>
</dbReference>
<evidence type="ECO:0000313" key="2">
    <source>
        <dbReference type="Proteomes" id="UP000579523"/>
    </source>
</evidence>
<accession>A0A7W7PRE6</accession>
<name>A0A7W7PRE6_9ACTN</name>
<dbReference type="RefSeq" id="WP_375372294.1">
    <property type="nucleotide sequence ID" value="NZ_BMTK01000026.1"/>
</dbReference>
<dbReference type="EMBL" id="JACHJI010000003">
    <property type="protein sequence ID" value="MBB4897800.1"/>
    <property type="molecule type" value="Genomic_DNA"/>
</dbReference>
<sequence length="65" mass="6580">MTAGSVRWLENAASGGHDLAALQQHRTAVADEPAPLVAVSRSGTGRSGLRAAYGPGGLLGARRRG</sequence>
<evidence type="ECO:0000313" key="1">
    <source>
        <dbReference type="EMBL" id="MBB4897800.1"/>
    </source>
</evidence>
<comment type="caution">
    <text evidence="1">The sequence shown here is derived from an EMBL/GenBank/DDBJ whole genome shotgun (WGS) entry which is preliminary data.</text>
</comment>
<organism evidence="1 2">
    <name type="scientific">Streptomyces griseomycini</name>
    <dbReference type="NCBI Taxonomy" id="66895"/>
    <lineage>
        <taxon>Bacteria</taxon>
        <taxon>Bacillati</taxon>
        <taxon>Actinomycetota</taxon>
        <taxon>Actinomycetes</taxon>
        <taxon>Kitasatosporales</taxon>
        <taxon>Streptomycetaceae</taxon>
        <taxon>Streptomyces</taxon>
    </lineage>
</organism>
<keyword evidence="2" id="KW-1185">Reference proteome</keyword>
<gene>
    <name evidence="1" type="ORF">FHS37_001835</name>
</gene>
<dbReference type="AlphaFoldDB" id="A0A7W7PRE6"/>
<reference evidence="1 2" key="1">
    <citation type="submission" date="2020-08" db="EMBL/GenBank/DDBJ databases">
        <title>Genomic Encyclopedia of Type Strains, Phase III (KMG-III): the genomes of soil and plant-associated and newly described type strains.</title>
        <authorList>
            <person name="Whitman W."/>
        </authorList>
    </citation>
    <scope>NUCLEOTIDE SEQUENCE [LARGE SCALE GENOMIC DNA]</scope>
    <source>
        <strain evidence="1 2">CECT 3273</strain>
    </source>
</reference>
<protein>
    <submittedName>
        <fullName evidence="1">Uncharacterized protein</fullName>
    </submittedName>
</protein>